<dbReference type="Proteomes" id="UP000290407">
    <property type="component" value="Unassembled WGS sequence"/>
</dbReference>
<dbReference type="RefSeq" id="WP_129603962.1">
    <property type="nucleotide sequence ID" value="NZ_SBLB01000006.1"/>
</dbReference>
<accession>A0A4Q2UFH7</accession>
<comment type="caution">
    <text evidence="1">The sequence shown here is derived from an EMBL/GenBank/DDBJ whole genome shotgun (WGS) entry which is preliminary data.</text>
</comment>
<gene>
    <name evidence="1" type="ORF">EQG79_21705</name>
</gene>
<proteinExistence type="predicted"/>
<dbReference type="AlphaFoldDB" id="A0A4Q2UFH7"/>
<dbReference type="EMBL" id="SBLB01000006">
    <property type="protein sequence ID" value="RYC68073.1"/>
    <property type="molecule type" value="Genomic_DNA"/>
</dbReference>
<protein>
    <submittedName>
        <fullName evidence="1">Uncharacterized protein</fullName>
    </submittedName>
</protein>
<evidence type="ECO:0000313" key="2">
    <source>
        <dbReference type="Proteomes" id="UP000290407"/>
    </source>
</evidence>
<keyword evidence="2" id="KW-1185">Reference proteome</keyword>
<evidence type="ECO:0000313" key="1">
    <source>
        <dbReference type="EMBL" id="RYC68073.1"/>
    </source>
</evidence>
<reference evidence="1 2" key="1">
    <citation type="submission" date="2019-01" db="EMBL/GenBank/DDBJ databases">
        <title>Spirosoma flava sp. nov., a propanil-degrading bacterium isolated from herbicide-contaminated soil.</title>
        <authorList>
            <person name="Zhang L."/>
            <person name="Jiang J.-D."/>
        </authorList>
    </citation>
    <scope>NUCLEOTIDE SEQUENCE [LARGE SCALE GENOMIC DNA]</scope>
    <source>
        <strain evidence="1 2">TY50</strain>
    </source>
</reference>
<name>A0A4Q2UFH7_9BACT</name>
<organism evidence="1 2">
    <name type="scientific">Spirosoma sordidisoli</name>
    <dbReference type="NCBI Taxonomy" id="2502893"/>
    <lineage>
        <taxon>Bacteria</taxon>
        <taxon>Pseudomonadati</taxon>
        <taxon>Bacteroidota</taxon>
        <taxon>Cytophagia</taxon>
        <taxon>Cytophagales</taxon>
        <taxon>Cytophagaceae</taxon>
        <taxon>Spirosoma</taxon>
    </lineage>
</organism>
<sequence length="94" mass="10720">MRSITMGVLNHDFCVTGLLATSPAPRYIACQHTEKRTHLTGFDSYDDARTYLTTHTRAGRPTTLAIVQTQYDRVVYYKRPVASWSAGRLFSFFL</sequence>